<dbReference type="EC" id="2.7.7.65" evidence="1"/>
<sequence>MVGTMPTLIDHLIRLTDHRDREPLDLSLAKALLDLTTIQRVVIARLMVDEEQKRWLDKVTLDAGGGGKVVDPLRVNLKRLPRLDDEPDRVRCLRDNAEIEVAWAGEDGPRIYYHPLLDEVRDDERGVLEIHASGTLDDGARQIIAQVHHVYRNMHVLLAYSDHDPLTGLLNRKSLDDTFYSAMLEELSGNSSAMASSDPAAVAGDAQVAASERRHRVPPNYWLATISVDHFQLLNDKHGHLLMEENTLLITRIMNNTFRTHDRLYRLGGDRFAVMFHCPEESLAQNLLERLRNSIERFSFPQISRATVSIGFTRIQADDTPDAALERTEQAIDYAQKNGRNQVCSHAGLLRRGFFGMVQRAGTVDVFD</sequence>
<evidence type="ECO:0000256" key="2">
    <source>
        <dbReference type="ARBA" id="ARBA00034247"/>
    </source>
</evidence>
<dbReference type="SMART" id="SM00267">
    <property type="entry name" value="GGDEF"/>
    <property type="match status" value="1"/>
</dbReference>
<gene>
    <name evidence="4" type="ORF">AZ34_06660</name>
</gene>
<organism evidence="4 5">
    <name type="scientific">Hylemonella gracilis str. Niagara R</name>
    <dbReference type="NCBI Taxonomy" id="1458275"/>
    <lineage>
        <taxon>Bacteria</taxon>
        <taxon>Pseudomonadati</taxon>
        <taxon>Pseudomonadota</taxon>
        <taxon>Betaproteobacteria</taxon>
        <taxon>Burkholderiales</taxon>
        <taxon>Comamonadaceae</taxon>
        <taxon>Hylemonella</taxon>
    </lineage>
</organism>
<dbReference type="OrthoDB" id="9813903at2"/>
<dbReference type="PANTHER" id="PTHR45138:SF9">
    <property type="entry name" value="DIGUANYLATE CYCLASE DGCM-RELATED"/>
    <property type="match status" value="1"/>
</dbReference>
<dbReference type="PANTHER" id="PTHR45138">
    <property type="entry name" value="REGULATORY COMPONENTS OF SENSORY TRANSDUCTION SYSTEM"/>
    <property type="match status" value="1"/>
</dbReference>
<dbReference type="SUPFAM" id="SSF55073">
    <property type="entry name" value="Nucleotide cyclase"/>
    <property type="match status" value="1"/>
</dbReference>
<dbReference type="NCBIfam" id="TIGR00254">
    <property type="entry name" value="GGDEF"/>
    <property type="match status" value="1"/>
</dbReference>
<comment type="catalytic activity">
    <reaction evidence="2">
        <text>2 GTP = 3',3'-c-di-GMP + 2 diphosphate</text>
        <dbReference type="Rhea" id="RHEA:24898"/>
        <dbReference type="ChEBI" id="CHEBI:33019"/>
        <dbReference type="ChEBI" id="CHEBI:37565"/>
        <dbReference type="ChEBI" id="CHEBI:58805"/>
        <dbReference type="EC" id="2.7.7.65"/>
    </reaction>
</comment>
<protein>
    <recommendedName>
        <fullName evidence="1">diguanylate cyclase</fullName>
        <ecNumber evidence="1">2.7.7.65</ecNumber>
    </recommendedName>
</protein>
<evidence type="ECO:0000256" key="1">
    <source>
        <dbReference type="ARBA" id="ARBA00012528"/>
    </source>
</evidence>
<dbReference type="InterPro" id="IPR050469">
    <property type="entry name" value="Diguanylate_Cyclase"/>
</dbReference>
<dbReference type="GO" id="GO:0043709">
    <property type="term" value="P:cell adhesion involved in single-species biofilm formation"/>
    <property type="evidence" value="ECO:0007669"/>
    <property type="project" value="TreeGrafter"/>
</dbReference>
<evidence type="ECO:0000313" key="4">
    <source>
        <dbReference type="EMBL" id="EYC50780.1"/>
    </source>
</evidence>
<dbReference type="Proteomes" id="UP000023268">
    <property type="component" value="Unassembled WGS sequence"/>
</dbReference>
<dbReference type="EMBL" id="JEMG01000001">
    <property type="protein sequence ID" value="EYC50780.1"/>
    <property type="molecule type" value="Genomic_DNA"/>
</dbReference>
<dbReference type="InterPro" id="IPR029787">
    <property type="entry name" value="Nucleotide_cyclase"/>
</dbReference>
<dbReference type="PROSITE" id="PS50887">
    <property type="entry name" value="GGDEF"/>
    <property type="match status" value="1"/>
</dbReference>
<dbReference type="Pfam" id="PF00990">
    <property type="entry name" value="GGDEF"/>
    <property type="match status" value="1"/>
</dbReference>
<feature type="domain" description="GGDEF" evidence="3">
    <location>
        <begin position="219"/>
        <end position="348"/>
    </location>
</feature>
<dbReference type="InterPro" id="IPR000160">
    <property type="entry name" value="GGDEF_dom"/>
</dbReference>
<accession>A0A016XFT3</accession>
<evidence type="ECO:0000259" key="3">
    <source>
        <dbReference type="PROSITE" id="PS50887"/>
    </source>
</evidence>
<dbReference type="Gene3D" id="3.30.70.270">
    <property type="match status" value="1"/>
</dbReference>
<dbReference type="GO" id="GO:1902201">
    <property type="term" value="P:negative regulation of bacterial-type flagellum-dependent cell motility"/>
    <property type="evidence" value="ECO:0007669"/>
    <property type="project" value="TreeGrafter"/>
</dbReference>
<evidence type="ECO:0000313" key="5">
    <source>
        <dbReference type="Proteomes" id="UP000023268"/>
    </source>
</evidence>
<dbReference type="GO" id="GO:0005886">
    <property type="term" value="C:plasma membrane"/>
    <property type="evidence" value="ECO:0007669"/>
    <property type="project" value="TreeGrafter"/>
</dbReference>
<reference evidence="4 5" key="1">
    <citation type="submission" date="2014-02" db="EMBL/GenBank/DDBJ databases">
        <title>Draft Genome of Hylemonella gracilis isolated from the Niagara River.</title>
        <authorList>
            <person name="Pawlowski D.R."/>
            <person name="Koudelka G.B."/>
        </authorList>
    </citation>
    <scope>NUCLEOTIDE SEQUENCE [LARGE SCALE GENOMIC DNA]</scope>
    <source>
        <strain evidence="4 5">Niagara R</strain>
    </source>
</reference>
<dbReference type="eggNOG" id="COG3706">
    <property type="taxonomic scope" value="Bacteria"/>
</dbReference>
<dbReference type="STRING" id="1458275.AZ34_06660"/>
<name>A0A016XFT3_9BURK</name>
<comment type="caution">
    <text evidence="4">The sequence shown here is derived from an EMBL/GenBank/DDBJ whole genome shotgun (WGS) entry which is preliminary data.</text>
</comment>
<dbReference type="CDD" id="cd01949">
    <property type="entry name" value="GGDEF"/>
    <property type="match status" value="1"/>
</dbReference>
<dbReference type="InterPro" id="IPR043128">
    <property type="entry name" value="Rev_trsase/Diguanyl_cyclase"/>
</dbReference>
<dbReference type="AlphaFoldDB" id="A0A016XFT3"/>
<proteinExistence type="predicted"/>
<dbReference type="GO" id="GO:0052621">
    <property type="term" value="F:diguanylate cyclase activity"/>
    <property type="evidence" value="ECO:0007669"/>
    <property type="project" value="UniProtKB-EC"/>
</dbReference>